<dbReference type="OrthoDB" id="10503927at2759"/>
<dbReference type="GeneID" id="24110008"/>
<organism evidence="1 2">
    <name type="scientific">Pseudozyma hubeiensis (strain SY62)</name>
    <name type="common">Yeast</name>
    <dbReference type="NCBI Taxonomy" id="1305764"/>
    <lineage>
        <taxon>Eukaryota</taxon>
        <taxon>Fungi</taxon>
        <taxon>Dikarya</taxon>
        <taxon>Basidiomycota</taxon>
        <taxon>Ustilaginomycotina</taxon>
        <taxon>Ustilaginomycetes</taxon>
        <taxon>Ustilaginales</taxon>
        <taxon>Ustilaginaceae</taxon>
        <taxon>Pseudozyma</taxon>
    </lineage>
</organism>
<dbReference type="AlphaFoldDB" id="R9P7B3"/>
<dbReference type="Proteomes" id="UP000014071">
    <property type="component" value="Unassembled WGS sequence"/>
</dbReference>
<gene>
    <name evidence="1" type="ORF">PHSY_004727</name>
</gene>
<reference evidence="2" key="1">
    <citation type="journal article" date="2013" name="Genome Announc.">
        <title>Draft genome sequence of the basidiomycetous yeast-like fungus Pseudozyma hubeiensis SY62, which produces an abundant amount of the biosurfactant mannosylerythritol lipids.</title>
        <authorList>
            <person name="Konishi M."/>
            <person name="Hatada Y."/>
            <person name="Horiuchi J."/>
        </authorList>
    </citation>
    <scope>NUCLEOTIDE SEQUENCE [LARGE SCALE GENOMIC DNA]</scope>
    <source>
        <strain evidence="2">SY62</strain>
    </source>
</reference>
<keyword evidence="2" id="KW-1185">Reference proteome</keyword>
<evidence type="ECO:0000313" key="2">
    <source>
        <dbReference type="Proteomes" id="UP000014071"/>
    </source>
</evidence>
<accession>R9P7B3</accession>
<protein>
    <submittedName>
        <fullName evidence="1">Uncharacterized protein</fullName>
    </submittedName>
</protein>
<dbReference type="RefSeq" id="XP_012190729.1">
    <property type="nucleotide sequence ID" value="XM_012335339.1"/>
</dbReference>
<sequence>MNVQLPRETIDGIASRCLLQDEAKRSEQSPRRGLAWSGCSNTRIVPRLVATAQSSRHHGSNVVHQDVACRAPSLAKLSFDASSCEDGIQNGTTSRPGSALAEPQIVIEPLAPKHLGISHLGRFSLQILRSTREYALGTATYSSDSRRAAAVTVCENLDPECQVEKCMES</sequence>
<name>R9P7B3_PSEHS</name>
<dbReference type="HOGENOM" id="CLU_1579228_0_0_1"/>
<dbReference type="EMBL" id="DF238808">
    <property type="protein sequence ID" value="GAC97142.1"/>
    <property type="molecule type" value="Genomic_DNA"/>
</dbReference>
<proteinExistence type="predicted"/>
<evidence type="ECO:0000313" key="1">
    <source>
        <dbReference type="EMBL" id="GAC97142.1"/>
    </source>
</evidence>